<dbReference type="PANTHER" id="PTHR47561">
    <property type="entry name" value="POLYSACCHARIDE DEACETYLASE FAMILY PROTEIN (AFU_ORTHOLOGUE AFUA_6G05030)"/>
    <property type="match status" value="1"/>
</dbReference>
<dbReference type="NCBIfam" id="TIGR03006">
    <property type="entry name" value="pepcterm_polyde"/>
    <property type="match status" value="1"/>
</dbReference>
<dbReference type="Gene3D" id="3.20.20.370">
    <property type="entry name" value="Glycoside hydrolase/deacetylase"/>
    <property type="match status" value="1"/>
</dbReference>
<accession>A0A850T9T8</accession>
<dbReference type="CDD" id="cd10941">
    <property type="entry name" value="CE4_PuuE_HpPgdA_like_2"/>
    <property type="match status" value="1"/>
</dbReference>
<gene>
    <name evidence="2" type="ORF">HXW94_13900</name>
</gene>
<dbReference type="InterPro" id="IPR002509">
    <property type="entry name" value="NODB_dom"/>
</dbReference>
<dbReference type="GO" id="GO:0016810">
    <property type="term" value="F:hydrolase activity, acting on carbon-nitrogen (but not peptide) bonds"/>
    <property type="evidence" value="ECO:0007669"/>
    <property type="project" value="InterPro"/>
</dbReference>
<dbReference type="EMBL" id="JACADJ010000057">
    <property type="protein sequence ID" value="NWH06065.1"/>
    <property type="molecule type" value="Genomic_DNA"/>
</dbReference>
<reference evidence="2 3" key="1">
    <citation type="submission" date="2020-06" db="EMBL/GenBank/DDBJ databases">
        <title>High-quality draft genome of sulfate reducer Desulfobacter latus type strain AcrS2 isolated from marine sediment.</title>
        <authorList>
            <person name="Hoppe M."/>
            <person name="Larsen C.K."/>
            <person name="Marshall I.P.G."/>
            <person name="Schramm A."/>
            <person name="Marietou A.G."/>
        </authorList>
    </citation>
    <scope>NUCLEOTIDE SEQUENCE [LARGE SCALE GENOMIC DNA]</scope>
    <source>
        <strain evidence="2 3">AcRS2</strain>
    </source>
</reference>
<protein>
    <submittedName>
        <fullName evidence="2">DUF3473 domain-containing protein</fullName>
    </submittedName>
</protein>
<dbReference type="Proteomes" id="UP000553343">
    <property type="component" value="Unassembled WGS sequence"/>
</dbReference>
<name>A0A850T9T8_9BACT</name>
<dbReference type="PANTHER" id="PTHR47561:SF1">
    <property type="entry name" value="POLYSACCHARIDE DEACETYLASE FAMILY PROTEIN (AFU_ORTHOLOGUE AFUA_6G05030)"/>
    <property type="match status" value="1"/>
</dbReference>
<organism evidence="2 3">
    <name type="scientific">Desulfobacter latus</name>
    <dbReference type="NCBI Taxonomy" id="2292"/>
    <lineage>
        <taxon>Bacteria</taxon>
        <taxon>Pseudomonadati</taxon>
        <taxon>Thermodesulfobacteriota</taxon>
        <taxon>Desulfobacteria</taxon>
        <taxon>Desulfobacterales</taxon>
        <taxon>Desulfobacteraceae</taxon>
        <taxon>Desulfobacter</taxon>
    </lineage>
</organism>
<dbReference type="InterPro" id="IPR022560">
    <property type="entry name" value="DUF3473"/>
</dbReference>
<proteinExistence type="predicted"/>
<evidence type="ECO:0000259" key="1">
    <source>
        <dbReference type="PROSITE" id="PS51677"/>
    </source>
</evidence>
<dbReference type="InterPro" id="IPR011330">
    <property type="entry name" value="Glyco_hydro/deAcase_b/a-brl"/>
</dbReference>
<keyword evidence="3" id="KW-1185">Reference proteome</keyword>
<dbReference type="Pfam" id="PF01522">
    <property type="entry name" value="Polysacc_deac_1"/>
    <property type="match status" value="1"/>
</dbReference>
<dbReference type="RefSeq" id="WP_178367517.1">
    <property type="nucleotide sequence ID" value="NZ_JACADJ010000057.1"/>
</dbReference>
<comment type="caution">
    <text evidence="2">The sequence shown here is derived from an EMBL/GenBank/DDBJ whole genome shotgun (WGS) entry which is preliminary data.</text>
</comment>
<dbReference type="PROSITE" id="PS51677">
    <property type="entry name" value="NODB"/>
    <property type="match status" value="1"/>
</dbReference>
<dbReference type="InterPro" id="IPR014344">
    <property type="entry name" value="XrtA_polysacc_deacetyl"/>
</dbReference>
<evidence type="ECO:0000313" key="3">
    <source>
        <dbReference type="Proteomes" id="UP000553343"/>
    </source>
</evidence>
<dbReference type="SUPFAM" id="SSF88713">
    <property type="entry name" value="Glycoside hydrolase/deacetylase"/>
    <property type="match status" value="1"/>
</dbReference>
<sequence>MAKKPAILLTIDVEDWFQVENFKSYIDFSTWNCFGLRVEKNTCLILDLLDAFSFKPKATFFMLGWIAEKLPGLVRQIRDRGHEVASHGANHHLCTALDQNQLFQDLLTSKKQLEDITGHAVYGYRAPSFALNDRILERIKQAGYLYDSSYNSFSAHGRYGSIDLSKAVKNGGSYQLDTHFFELPVSNLRLCNKTIPLGGGGYFRLYPTSFFKQGIKNVLKKDNAFIFYAHPWEFDPDQPRVHQASRGFKFRHYINLDKTEGKLKQIINSFSNCDFVTCRRYLEEYRNFQYPAPSTQHLTARPKGAKFM</sequence>
<dbReference type="GO" id="GO:0005975">
    <property type="term" value="P:carbohydrate metabolic process"/>
    <property type="evidence" value="ECO:0007669"/>
    <property type="project" value="InterPro"/>
</dbReference>
<dbReference type="Pfam" id="PF11959">
    <property type="entry name" value="DUF3473"/>
    <property type="match status" value="1"/>
</dbReference>
<dbReference type="InterPro" id="IPR045235">
    <property type="entry name" value="PuuE_HpPgdA-like"/>
</dbReference>
<evidence type="ECO:0000313" key="2">
    <source>
        <dbReference type="EMBL" id="NWH06065.1"/>
    </source>
</evidence>
<dbReference type="AlphaFoldDB" id="A0A850T9T8"/>
<feature type="domain" description="NodB homology" evidence="1">
    <location>
        <begin position="25"/>
        <end position="226"/>
    </location>
</feature>